<evidence type="ECO:0000313" key="2">
    <source>
        <dbReference type="WBParaSite" id="ALUE_0000627701-mRNA-1"/>
    </source>
</evidence>
<accession>A0A0M3HU51</accession>
<protein>
    <submittedName>
        <fullName evidence="2">Transposase</fullName>
    </submittedName>
</protein>
<name>A0A0M3HU51_ASCLU</name>
<reference evidence="2" key="1">
    <citation type="submission" date="2017-02" db="UniProtKB">
        <authorList>
            <consortium name="WormBaseParasite"/>
        </authorList>
    </citation>
    <scope>IDENTIFICATION</scope>
</reference>
<dbReference type="WBParaSite" id="ALUE_0000627701-mRNA-1">
    <property type="protein sequence ID" value="ALUE_0000627701-mRNA-1"/>
    <property type="gene ID" value="ALUE_0000627701"/>
</dbReference>
<evidence type="ECO:0000313" key="1">
    <source>
        <dbReference type="Proteomes" id="UP000036681"/>
    </source>
</evidence>
<sequence length="118" mass="13703">MNRYLEGSCDLILKLISRILYAKLATRQERISLPRPKRHFYDVFCRFFTTTSVDQATKQYDKQGVNTNYPKNLRSESKVKSQLVAVNKLNYAEKRVDLSIVIGKPCIVRKTPFKTSGR</sequence>
<dbReference type="AlphaFoldDB" id="A0A0M3HU51"/>
<organism evidence="1 2">
    <name type="scientific">Ascaris lumbricoides</name>
    <name type="common">Giant roundworm</name>
    <dbReference type="NCBI Taxonomy" id="6252"/>
    <lineage>
        <taxon>Eukaryota</taxon>
        <taxon>Metazoa</taxon>
        <taxon>Ecdysozoa</taxon>
        <taxon>Nematoda</taxon>
        <taxon>Chromadorea</taxon>
        <taxon>Rhabditida</taxon>
        <taxon>Spirurina</taxon>
        <taxon>Ascaridomorpha</taxon>
        <taxon>Ascaridoidea</taxon>
        <taxon>Ascarididae</taxon>
        <taxon>Ascaris</taxon>
    </lineage>
</organism>
<proteinExistence type="predicted"/>
<keyword evidence="1" id="KW-1185">Reference proteome</keyword>
<dbReference type="Proteomes" id="UP000036681">
    <property type="component" value="Unplaced"/>
</dbReference>